<dbReference type="PROSITE" id="PS50931">
    <property type="entry name" value="HTH_LYSR"/>
    <property type="match status" value="1"/>
</dbReference>
<dbReference type="InterPro" id="IPR036390">
    <property type="entry name" value="WH_DNA-bd_sf"/>
</dbReference>
<dbReference type="Pfam" id="PF03466">
    <property type="entry name" value="LysR_substrate"/>
    <property type="match status" value="1"/>
</dbReference>
<evidence type="ECO:0000259" key="5">
    <source>
        <dbReference type="PROSITE" id="PS50931"/>
    </source>
</evidence>
<dbReference type="InterPro" id="IPR005119">
    <property type="entry name" value="LysR_subst-bd"/>
</dbReference>
<reference evidence="6 7" key="1">
    <citation type="submission" date="2024-05" db="EMBL/GenBank/DDBJ databases">
        <title>Achromobacter denitrificans. BP1, complete genome.</title>
        <authorList>
            <person name="Zhang B."/>
        </authorList>
    </citation>
    <scope>NUCLEOTIDE SEQUENCE [LARGE SCALE GENOMIC DNA]</scope>
    <source>
        <strain evidence="6 7">BP1</strain>
    </source>
</reference>
<dbReference type="InterPro" id="IPR000847">
    <property type="entry name" value="LysR_HTH_N"/>
</dbReference>
<organism evidence="6 7">
    <name type="scientific">Achromobacter denitrificans</name>
    <name type="common">Alcaligenes denitrificans</name>
    <dbReference type="NCBI Taxonomy" id="32002"/>
    <lineage>
        <taxon>Bacteria</taxon>
        <taxon>Pseudomonadati</taxon>
        <taxon>Pseudomonadota</taxon>
        <taxon>Betaproteobacteria</taxon>
        <taxon>Burkholderiales</taxon>
        <taxon>Alcaligenaceae</taxon>
        <taxon>Achromobacter</taxon>
    </lineage>
</organism>
<protein>
    <submittedName>
        <fullName evidence="6">LysR substrate-binding domain-containing protein</fullName>
    </submittedName>
</protein>
<name>A0ABZ3GCG4_ACHDE</name>
<keyword evidence="4" id="KW-0804">Transcription</keyword>
<evidence type="ECO:0000256" key="1">
    <source>
        <dbReference type="ARBA" id="ARBA00009437"/>
    </source>
</evidence>
<dbReference type="EMBL" id="CP154792">
    <property type="protein sequence ID" value="XAN18179.1"/>
    <property type="molecule type" value="Genomic_DNA"/>
</dbReference>
<keyword evidence="2" id="KW-0805">Transcription regulation</keyword>
<sequence>MDIKALEAFSAVMQAGSITAAGRLLARSQPVMTRLIQELETEVGYPLFVRNGPRLAPTEQGFLLYDEVERALSSLKQLDAQAAEIARGRSKTLRVAATPALSANLLPQALRTVDAGDIAGNIYLHSYPAECVAHAVLTGNAQLGVTSLPVEHDALRVHWAGQAACVVVLPEADPLSRLDVVPLQALARRRLVTMSNPYRLRRQIDAALAPAAVLETNSSINALTCVGAGLGVCVMEPLTARSIPLAGTVVKPLDTLIPFRFGVISAQSALLSPALERLVRTVRAVAEQLLPDFADIPPDAAV</sequence>
<feature type="domain" description="HTH lysR-type" evidence="5">
    <location>
        <begin position="1"/>
        <end position="58"/>
    </location>
</feature>
<evidence type="ECO:0000313" key="6">
    <source>
        <dbReference type="EMBL" id="XAN18179.1"/>
    </source>
</evidence>
<dbReference type="Pfam" id="PF00126">
    <property type="entry name" value="HTH_1"/>
    <property type="match status" value="1"/>
</dbReference>
<evidence type="ECO:0000256" key="2">
    <source>
        <dbReference type="ARBA" id="ARBA00023015"/>
    </source>
</evidence>
<keyword evidence="3" id="KW-0238">DNA-binding</keyword>
<dbReference type="Gene3D" id="1.10.10.10">
    <property type="entry name" value="Winged helix-like DNA-binding domain superfamily/Winged helix DNA-binding domain"/>
    <property type="match status" value="1"/>
</dbReference>
<evidence type="ECO:0000313" key="7">
    <source>
        <dbReference type="Proteomes" id="UP001446337"/>
    </source>
</evidence>
<accession>A0ABZ3GCG4</accession>
<gene>
    <name evidence="6" type="ORF">AAIK43_09105</name>
</gene>
<dbReference type="PRINTS" id="PR00039">
    <property type="entry name" value="HTHLYSR"/>
</dbReference>
<keyword evidence="7" id="KW-1185">Reference proteome</keyword>
<dbReference type="Proteomes" id="UP001446337">
    <property type="component" value="Chromosome"/>
</dbReference>
<comment type="similarity">
    <text evidence="1">Belongs to the LysR transcriptional regulatory family.</text>
</comment>
<dbReference type="PANTHER" id="PTHR30427:SF1">
    <property type="entry name" value="TRANSCRIPTIONAL ACTIVATOR PROTEIN LYSR"/>
    <property type="match status" value="1"/>
</dbReference>
<dbReference type="SUPFAM" id="SSF53850">
    <property type="entry name" value="Periplasmic binding protein-like II"/>
    <property type="match status" value="1"/>
</dbReference>
<dbReference type="SUPFAM" id="SSF46785">
    <property type="entry name" value="Winged helix' DNA-binding domain"/>
    <property type="match status" value="1"/>
</dbReference>
<evidence type="ECO:0000256" key="4">
    <source>
        <dbReference type="ARBA" id="ARBA00023163"/>
    </source>
</evidence>
<evidence type="ECO:0000256" key="3">
    <source>
        <dbReference type="ARBA" id="ARBA00023125"/>
    </source>
</evidence>
<dbReference type="Gene3D" id="3.40.190.290">
    <property type="match status" value="1"/>
</dbReference>
<dbReference type="InterPro" id="IPR036388">
    <property type="entry name" value="WH-like_DNA-bd_sf"/>
</dbReference>
<proteinExistence type="inferred from homology"/>
<dbReference type="RefSeq" id="WP_343499378.1">
    <property type="nucleotide sequence ID" value="NZ_CP154792.1"/>
</dbReference>
<dbReference type="PANTHER" id="PTHR30427">
    <property type="entry name" value="TRANSCRIPTIONAL ACTIVATOR PROTEIN LYSR"/>
    <property type="match status" value="1"/>
</dbReference>